<evidence type="ECO:0000259" key="1">
    <source>
        <dbReference type="Pfam" id="PF25019"/>
    </source>
</evidence>
<dbReference type="Pfam" id="PF25019">
    <property type="entry name" value="LRR_R13L1-DRL21"/>
    <property type="match status" value="1"/>
</dbReference>
<organism evidence="2 3">
    <name type="scientific">Malus domestica</name>
    <name type="common">Apple</name>
    <name type="synonym">Pyrus malus</name>
    <dbReference type="NCBI Taxonomy" id="3750"/>
    <lineage>
        <taxon>Eukaryota</taxon>
        <taxon>Viridiplantae</taxon>
        <taxon>Streptophyta</taxon>
        <taxon>Embryophyta</taxon>
        <taxon>Tracheophyta</taxon>
        <taxon>Spermatophyta</taxon>
        <taxon>Magnoliopsida</taxon>
        <taxon>eudicotyledons</taxon>
        <taxon>Gunneridae</taxon>
        <taxon>Pentapetalae</taxon>
        <taxon>rosids</taxon>
        <taxon>fabids</taxon>
        <taxon>Rosales</taxon>
        <taxon>Rosaceae</taxon>
        <taxon>Amygdaloideae</taxon>
        <taxon>Maleae</taxon>
        <taxon>Malus</taxon>
    </lineage>
</organism>
<dbReference type="SUPFAM" id="SSF52058">
    <property type="entry name" value="L domain-like"/>
    <property type="match status" value="2"/>
</dbReference>
<evidence type="ECO:0000313" key="2">
    <source>
        <dbReference type="EMBL" id="RXH93960.1"/>
    </source>
</evidence>
<accession>A0A498JEL9</accession>
<dbReference type="Proteomes" id="UP000290289">
    <property type="component" value="Chromosome 7"/>
</dbReference>
<dbReference type="Gene3D" id="3.80.10.10">
    <property type="entry name" value="Ribonuclease Inhibitor"/>
    <property type="match status" value="3"/>
</dbReference>
<dbReference type="InterPro" id="IPR032675">
    <property type="entry name" value="LRR_dom_sf"/>
</dbReference>
<gene>
    <name evidence="2" type="ORF">DVH24_016027</name>
</gene>
<dbReference type="InterPro" id="IPR056789">
    <property type="entry name" value="LRR_R13L1-DRL21"/>
</dbReference>
<dbReference type="PROSITE" id="PS50231">
    <property type="entry name" value="RICIN_B_LECTIN"/>
    <property type="match status" value="1"/>
</dbReference>
<dbReference type="EMBL" id="RDQH01000333">
    <property type="protein sequence ID" value="RXH93960.1"/>
    <property type="molecule type" value="Genomic_DNA"/>
</dbReference>
<sequence>MPPHMDKLKDLHTLSDFVIGKQTAPSIVVLKELQIVGTLAISGLHNIVNSEDSFVANMRNKHLNGLALTWGAETDDSQKDREVLNNLQPHTHLKALSLKFYGGTRFPDWLGDHSYSNLVSLRLEDCKHCCSLPPLGRLPSLIMLYVCGLNEVETIGPEFYGNGISVVMPFRSLSVLFFKDMLGWQEWSHFGSGQEGGAFPHLCQLYLTNCPKLTEKLPEYLPSLTTVEIRRCEQLLGSLPRTRAILEIPSVKDNLCLEEKTSGTNSSLTPFPCDGLADALRVLKIKNCLNLSPLNHCYAFLQTLKIKSSCDSTKCIPLDYFPKVKDLKLYDCRNLESLTYSQDSESPTILSLSFLRIFNCPNFVSFPDGGLYAPNLIVFNISECGKLRSLPEHMCTRLSSLQAVNLVYCSELESFPEGGLPSNLDMLRILGSKKFIANRMHWGLDRLICLRYLAFSFDECEDVVSFPEEGLLPTILTTLCIFNSPNLKFLDSKGFQNLTALQHLFIDGCNELECLPEGLPTSLSHLDINKCPLLTERCQKEIGEDWPKISQITRVTVDGLDFIN</sequence>
<comment type="caution">
    <text evidence="2">The sequence shown here is derived from an EMBL/GenBank/DDBJ whole genome shotgun (WGS) entry which is preliminary data.</text>
</comment>
<evidence type="ECO:0000313" key="3">
    <source>
        <dbReference type="Proteomes" id="UP000290289"/>
    </source>
</evidence>
<proteinExistence type="predicted"/>
<dbReference type="PANTHER" id="PTHR47186">
    <property type="entry name" value="LEUCINE-RICH REPEAT-CONTAINING PROTEIN 57"/>
    <property type="match status" value="1"/>
</dbReference>
<name>A0A498JEL9_MALDO</name>
<feature type="domain" description="R13L1/DRL21-like LRR repeat region" evidence="1">
    <location>
        <begin position="29"/>
        <end position="146"/>
    </location>
</feature>
<dbReference type="AlphaFoldDB" id="A0A498JEL9"/>
<protein>
    <recommendedName>
        <fullName evidence="1">R13L1/DRL21-like LRR repeat region domain-containing protein</fullName>
    </recommendedName>
</protein>
<reference evidence="2 3" key="1">
    <citation type="submission" date="2018-10" db="EMBL/GenBank/DDBJ databases">
        <title>A high-quality apple genome assembly.</title>
        <authorList>
            <person name="Hu J."/>
        </authorList>
    </citation>
    <scope>NUCLEOTIDE SEQUENCE [LARGE SCALE GENOMIC DNA]</scope>
    <source>
        <strain evidence="3">cv. HFTH1</strain>
        <tissue evidence="2">Young leaf</tissue>
    </source>
</reference>
<keyword evidence="3" id="KW-1185">Reference proteome</keyword>
<dbReference type="PANTHER" id="PTHR47186:SF26">
    <property type="entry name" value="LEUCINE-RICH REPEAT DOMAIN, L DOMAIN-CONTAINING PROTEIN-RELATED"/>
    <property type="match status" value="1"/>
</dbReference>